<dbReference type="RefSeq" id="XP_001437610.1">
    <property type="nucleotide sequence ID" value="XM_001437573.1"/>
</dbReference>
<evidence type="ECO:0000313" key="4">
    <source>
        <dbReference type="Proteomes" id="UP000000600"/>
    </source>
</evidence>
<dbReference type="EMBL" id="CT868075">
    <property type="protein sequence ID" value="CAK70213.1"/>
    <property type="molecule type" value="Genomic_DNA"/>
</dbReference>
<evidence type="ECO:0000256" key="2">
    <source>
        <dbReference type="SAM" id="MobiDB-lite"/>
    </source>
</evidence>
<evidence type="ECO:0000313" key="3">
    <source>
        <dbReference type="EMBL" id="CAK70213.1"/>
    </source>
</evidence>
<protein>
    <submittedName>
        <fullName evidence="3">Uncharacterized protein</fullName>
    </submittedName>
</protein>
<gene>
    <name evidence="3" type="ORF">GSPATT00038315001</name>
</gene>
<dbReference type="OMA" id="MNQLECK"/>
<name>A0CHE6_PARTE</name>
<dbReference type="Proteomes" id="UP000000600">
    <property type="component" value="Unassembled WGS sequence"/>
</dbReference>
<keyword evidence="1" id="KW-0175">Coiled coil</keyword>
<dbReference type="HOGENOM" id="CLU_426100_0_0_1"/>
<dbReference type="OrthoDB" id="296114at2759"/>
<dbReference type="InParanoid" id="A0CHE6"/>
<keyword evidence="4" id="KW-1185">Reference proteome</keyword>
<reference evidence="3 4" key="1">
    <citation type="journal article" date="2006" name="Nature">
        <title>Global trends of whole-genome duplications revealed by the ciliate Paramecium tetraurelia.</title>
        <authorList>
            <consortium name="Genoscope"/>
            <person name="Aury J.-M."/>
            <person name="Jaillon O."/>
            <person name="Duret L."/>
            <person name="Noel B."/>
            <person name="Jubin C."/>
            <person name="Porcel B.M."/>
            <person name="Segurens B."/>
            <person name="Daubin V."/>
            <person name="Anthouard V."/>
            <person name="Aiach N."/>
            <person name="Arnaiz O."/>
            <person name="Billaut A."/>
            <person name="Beisson J."/>
            <person name="Blanc I."/>
            <person name="Bouhouche K."/>
            <person name="Camara F."/>
            <person name="Duharcourt S."/>
            <person name="Guigo R."/>
            <person name="Gogendeau D."/>
            <person name="Katinka M."/>
            <person name="Keller A.-M."/>
            <person name="Kissmehl R."/>
            <person name="Klotz C."/>
            <person name="Koll F."/>
            <person name="Le Moue A."/>
            <person name="Lepere C."/>
            <person name="Malinsky S."/>
            <person name="Nowacki M."/>
            <person name="Nowak J.K."/>
            <person name="Plattner H."/>
            <person name="Poulain J."/>
            <person name="Ruiz F."/>
            <person name="Serrano V."/>
            <person name="Zagulski M."/>
            <person name="Dessen P."/>
            <person name="Betermier M."/>
            <person name="Weissenbach J."/>
            <person name="Scarpelli C."/>
            <person name="Schachter V."/>
            <person name="Sperling L."/>
            <person name="Meyer E."/>
            <person name="Cohen J."/>
            <person name="Wincker P."/>
        </authorList>
    </citation>
    <scope>NUCLEOTIDE SEQUENCE [LARGE SCALE GENOMIC DNA]</scope>
    <source>
        <strain evidence="3 4">Stock d4-2</strain>
    </source>
</reference>
<dbReference type="GeneID" id="5023395"/>
<feature type="coiled-coil region" evidence="1">
    <location>
        <begin position="291"/>
        <end position="360"/>
    </location>
</feature>
<feature type="coiled-coil region" evidence="1">
    <location>
        <begin position="179"/>
        <end position="216"/>
    </location>
</feature>
<sequence>MTDTILGLETSEFVVNRQSAKIQYLLEENKQLSEQLKDMEKSLKLNKEVLRLTLEQNLNNSNNSTNSSEQIQTIQLQMKLHEENEMLRNQMAKLTEERNMAQNKVLLSQQISEENQAFYKDLIVELEEKLGELRRCIQDKEYTIQDIEKNRGLGDNGQMVKIREIVTPHEQSLRLHEELESTRQILNKLSQESQNLQEQNRQLKDINQNFKRELIKLRIILRSPLAYYKMKNFIYNDDPGDSADNISLHEEIYQNQPFNHNSNDTPAQGQNNQGFQQSLPNSIKYMTNNERANYQEKLQKTETLLKGYKELFEKEKNKVALLAQSTDDLEKKINECYSQNEQLIKAIRGRDQKIEQLQAEVQYYRTQYGNYIHFLKNKRVVNLNLSVQLNKLSTNKQPTPPPISNANNKILTDFEKDPDDAEQCISILENPVDDQSPDIRKNNQQNGQNKAHQKISNILEQNYSQMNQLECKQFLLNTAKDLYLQYNLKMNNLQKKQLMDLNKCIKAKPIWHLKSSSDPLDYFTLQYHNLQISGKSEIKHNDDLANFLRKKYPKETKESEKDNWDFIINDISMIQGDKPKQMISEHFGFNEMGFS</sequence>
<feature type="coiled-coil region" evidence="1">
    <location>
        <begin position="15"/>
        <end position="49"/>
    </location>
</feature>
<dbReference type="STRING" id="5888.A0CHE6"/>
<feature type="compositionally biased region" description="Polar residues" evidence="2">
    <location>
        <begin position="442"/>
        <end position="451"/>
    </location>
</feature>
<dbReference type="KEGG" id="ptm:GSPATT00038315001"/>
<organism evidence="3 4">
    <name type="scientific">Paramecium tetraurelia</name>
    <dbReference type="NCBI Taxonomy" id="5888"/>
    <lineage>
        <taxon>Eukaryota</taxon>
        <taxon>Sar</taxon>
        <taxon>Alveolata</taxon>
        <taxon>Ciliophora</taxon>
        <taxon>Intramacronucleata</taxon>
        <taxon>Oligohymenophorea</taxon>
        <taxon>Peniculida</taxon>
        <taxon>Parameciidae</taxon>
        <taxon>Paramecium</taxon>
    </lineage>
</organism>
<proteinExistence type="predicted"/>
<dbReference type="eggNOG" id="ENOG502SN5F">
    <property type="taxonomic scope" value="Eukaryota"/>
</dbReference>
<accession>A0CHE6</accession>
<dbReference type="AlphaFoldDB" id="A0CHE6"/>
<evidence type="ECO:0000256" key="1">
    <source>
        <dbReference type="SAM" id="Coils"/>
    </source>
</evidence>
<feature type="coiled-coil region" evidence="1">
    <location>
        <begin position="77"/>
        <end position="104"/>
    </location>
</feature>
<feature type="region of interest" description="Disordered" evidence="2">
    <location>
        <begin position="432"/>
        <end position="451"/>
    </location>
</feature>